<comment type="caution">
    <text evidence="1">The sequence shown here is derived from an EMBL/GenBank/DDBJ whole genome shotgun (WGS) entry which is preliminary data.</text>
</comment>
<reference evidence="1 2" key="1">
    <citation type="journal article" date="2018" name="Front. Microbiol.">
        <title>Genetic and Phylogenetic Characteristics of Pasteurella multocida Isolates From Different Host Species.</title>
        <authorList>
            <person name="Peng Z."/>
            <person name="Liang W."/>
            <person name="Wang F."/>
            <person name="Xu Z."/>
            <person name="Xie Z."/>
            <person name="Lian Z."/>
            <person name="Hua L."/>
            <person name="Zhou R."/>
            <person name="Chen H."/>
            <person name="Wu B."/>
        </authorList>
    </citation>
    <scope>NUCLEOTIDE SEQUENCE [LARGE SCALE GENOMIC DNA]</scope>
    <source>
        <strain evidence="1 2">HNA06</strain>
    </source>
</reference>
<proteinExistence type="predicted"/>
<evidence type="ECO:0000313" key="2">
    <source>
        <dbReference type="Proteomes" id="UP000540079"/>
    </source>
</evidence>
<sequence>MKKSTADFLAYEFAKAHYDKAGLNFHKSNAKAIGEFIAALSSEFQEKLDDFDSDTVEKFKNLSK</sequence>
<accession>A0A849CR82</accession>
<dbReference type="AlphaFoldDB" id="A0A849CR82"/>
<protein>
    <submittedName>
        <fullName evidence="1">Uncharacterized protein</fullName>
    </submittedName>
</protein>
<gene>
    <name evidence="1" type="ORF">C2800_11420</name>
</gene>
<dbReference type="RefSeq" id="WP_014391459.1">
    <property type="nucleotide sequence ID" value="NZ_CP028926.1"/>
</dbReference>
<evidence type="ECO:0000313" key="1">
    <source>
        <dbReference type="EMBL" id="NNI80016.1"/>
    </source>
</evidence>
<dbReference type="EMBL" id="PPVL01000017">
    <property type="protein sequence ID" value="NNI80016.1"/>
    <property type="molecule type" value="Genomic_DNA"/>
</dbReference>
<name>A0A849CR82_PASMD</name>
<organism evidence="1 2">
    <name type="scientific">Pasteurella multocida</name>
    <dbReference type="NCBI Taxonomy" id="747"/>
    <lineage>
        <taxon>Bacteria</taxon>
        <taxon>Pseudomonadati</taxon>
        <taxon>Pseudomonadota</taxon>
        <taxon>Gammaproteobacteria</taxon>
        <taxon>Pasteurellales</taxon>
        <taxon>Pasteurellaceae</taxon>
        <taxon>Pasteurella</taxon>
    </lineage>
</organism>
<dbReference type="Proteomes" id="UP000540079">
    <property type="component" value="Unassembled WGS sequence"/>
</dbReference>
<dbReference type="GeneID" id="69686499"/>